<dbReference type="Proteomes" id="UP000887580">
    <property type="component" value="Unplaced"/>
</dbReference>
<dbReference type="WBParaSite" id="PS1159_v2.g10128.t1">
    <property type="protein sequence ID" value="PS1159_v2.g10128.t1"/>
    <property type="gene ID" value="PS1159_v2.g10128"/>
</dbReference>
<reference evidence="2" key="1">
    <citation type="submission" date="2022-11" db="UniProtKB">
        <authorList>
            <consortium name="WormBaseParasite"/>
        </authorList>
    </citation>
    <scope>IDENTIFICATION</scope>
</reference>
<protein>
    <submittedName>
        <fullName evidence="2">Uncharacterized protein</fullName>
    </submittedName>
</protein>
<accession>A0AC35ER68</accession>
<evidence type="ECO:0000313" key="2">
    <source>
        <dbReference type="WBParaSite" id="PS1159_v2.g10128.t1"/>
    </source>
</evidence>
<name>A0AC35ER68_9BILA</name>
<organism evidence="1 2">
    <name type="scientific">Panagrolaimus sp. PS1159</name>
    <dbReference type="NCBI Taxonomy" id="55785"/>
    <lineage>
        <taxon>Eukaryota</taxon>
        <taxon>Metazoa</taxon>
        <taxon>Ecdysozoa</taxon>
        <taxon>Nematoda</taxon>
        <taxon>Chromadorea</taxon>
        <taxon>Rhabditida</taxon>
        <taxon>Tylenchina</taxon>
        <taxon>Panagrolaimomorpha</taxon>
        <taxon>Panagrolaimoidea</taxon>
        <taxon>Panagrolaimidae</taxon>
        <taxon>Panagrolaimus</taxon>
    </lineage>
</organism>
<proteinExistence type="predicted"/>
<sequence length="95" mass="10942">MNIRLKHLLIQHRQRFIEMHQTPGYISLPIKNTLPNASKPPDVLSLKKIMLKDMVSADKEKIHDGKVLKVRVIDWSLPILTPAVIIQDENGDIER</sequence>
<evidence type="ECO:0000313" key="1">
    <source>
        <dbReference type="Proteomes" id="UP000887580"/>
    </source>
</evidence>